<dbReference type="SMART" id="SM00342">
    <property type="entry name" value="HTH_ARAC"/>
    <property type="match status" value="1"/>
</dbReference>
<dbReference type="PANTHER" id="PTHR46796">
    <property type="entry name" value="HTH-TYPE TRANSCRIPTIONAL ACTIVATOR RHAS-RELATED"/>
    <property type="match status" value="1"/>
</dbReference>
<evidence type="ECO:0000259" key="4">
    <source>
        <dbReference type="PROSITE" id="PS01124"/>
    </source>
</evidence>
<dbReference type="InterPro" id="IPR050204">
    <property type="entry name" value="AraC_XylS_family_regulators"/>
</dbReference>
<dbReference type="PANTHER" id="PTHR46796:SF7">
    <property type="entry name" value="ARAC FAMILY TRANSCRIPTIONAL REGULATOR"/>
    <property type="match status" value="1"/>
</dbReference>
<dbReference type="PROSITE" id="PS01124">
    <property type="entry name" value="HTH_ARAC_FAMILY_2"/>
    <property type="match status" value="1"/>
</dbReference>
<dbReference type="RefSeq" id="WP_223992230.1">
    <property type="nucleotide sequence ID" value="NZ_CAJZAG010000009.1"/>
</dbReference>
<gene>
    <name evidence="5" type="primary">rclR_3</name>
    <name evidence="5" type="ORF">LMG32289_04478</name>
</gene>
<dbReference type="Pfam" id="PF12833">
    <property type="entry name" value="HTH_18"/>
    <property type="match status" value="1"/>
</dbReference>
<keyword evidence="3" id="KW-0804">Transcription</keyword>
<dbReference type="InterPro" id="IPR020449">
    <property type="entry name" value="Tscrpt_reg_AraC-type_HTH"/>
</dbReference>
<keyword evidence="1" id="KW-0805">Transcription regulation</keyword>
<evidence type="ECO:0000256" key="3">
    <source>
        <dbReference type="ARBA" id="ARBA00023163"/>
    </source>
</evidence>
<comment type="caution">
    <text evidence="5">The sequence shown here is derived from an EMBL/GenBank/DDBJ whole genome shotgun (WGS) entry which is preliminary data.</text>
</comment>
<evidence type="ECO:0000313" key="6">
    <source>
        <dbReference type="Proteomes" id="UP000706525"/>
    </source>
</evidence>
<evidence type="ECO:0000256" key="1">
    <source>
        <dbReference type="ARBA" id="ARBA00023015"/>
    </source>
</evidence>
<dbReference type="InterPro" id="IPR009057">
    <property type="entry name" value="Homeodomain-like_sf"/>
</dbReference>
<accession>A0ABM8XIM2</accession>
<organism evidence="5 6">
    <name type="scientific">Cupriavidus pampae</name>
    <dbReference type="NCBI Taxonomy" id="659251"/>
    <lineage>
        <taxon>Bacteria</taxon>
        <taxon>Pseudomonadati</taxon>
        <taxon>Pseudomonadota</taxon>
        <taxon>Betaproteobacteria</taxon>
        <taxon>Burkholderiales</taxon>
        <taxon>Burkholderiaceae</taxon>
        <taxon>Cupriavidus</taxon>
    </lineage>
</organism>
<sequence>MHAHDTLSQLLLLHPVRTELDTRCRFRAPWQMVHPAGQPRVAPYHLVVEGGALVDVAGHDTIALQAGDMLVFPHGRTHRLYTPDADGTTRTHTMYKESLVARLENDADGQLTDILCGQFHFDIAGSQTLVDAMPEVVLVRTAGRPEFQGLQALITLLRDETSEARPGSSALVSHLASALFLLLLRAWIEQAQPVSGLFALAADTRLHHALHAMLDGPGEAWTLETLAERCSMSRATFVRTFRAVAGATPGDVLNHIRMTQASRWLLGTQMSVAEIGEAVGYQSDAAFNRGFKRVYGVGPGAYRRLKGLAEDAG</sequence>
<evidence type="ECO:0000313" key="5">
    <source>
        <dbReference type="EMBL" id="CAG9180030.1"/>
    </source>
</evidence>
<evidence type="ECO:0000256" key="2">
    <source>
        <dbReference type="ARBA" id="ARBA00023125"/>
    </source>
</evidence>
<keyword evidence="2" id="KW-0238">DNA-binding</keyword>
<dbReference type="Pfam" id="PF12852">
    <property type="entry name" value="Cupin_6"/>
    <property type="match status" value="1"/>
</dbReference>
<dbReference type="PRINTS" id="PR00032">
    <property type="entry name" value="HTHARAC"/>
</dbReference>
<name>A0ABM8XIM2_9BURK</name>
<reference evidence="5 6" key="1">
    <citation type="submission" date="2021-08" db="EMBL/GenBank/DDBJ databases">
        <authorList>
            <person name="Peeters C."/>
        </authorList>
    </citation>
    <scope>NUCLEOTIDE SEQUENCE [LARGE SCALE GENOMIC DNA]</scope>
    <source>
        <strain evidence="5 6">LMG 32289</strain>
    </source>
</reference>
<dbReference type="SUPFAM" id="SSF51215">
    <property type="entry name" value="Regulatory protein AraC"/>
    <property type="match status" value="1"/>
</dbReference>
<dbReference type="InterPro" id="IPR032783">
    <property type="entry name" value="AraC_lig"/>
</dbReference>
<proteinExistence type="predicted"/>
<dbReference type="Gene3D" id="1.10.10.60">
    <property type="entry name" value="Homeodomain-like"/>
    <property type="match status" value="2"/>
</dbReference>
<dbReference type="InterPro" id="IPR018060">
    <property type="entry name" value="HTH_AraC"/>
</dbReference>
<keyword evidence="6" id="KW-1185">Reference proteome</keyword>
<dbReference type="EMBL" id="CAJZAG010000009">
    <property type="protein sequence ID" value="CAG9180030.1"/>
    <property type="molecule type" value="Genomic_DNA"/>
</dbReference>
<protein>
    <submittedName>
        <fullName evidence="5">RCS-specific HTH-type transcriptional activator RclR</fullName>
    </submittedName>
</protein>
<dbReference type="SUPFAM" id="SSF46689">
    <property type="entry name" value="Homeodomain-like"/>
    <property type="match status" value="2"/>
</dbReference>
<dbReference type="Proteomes" id="UP000706525">
    <property type="component" value="Unassembled WGS sequence"/>
</dbReference>
<feature type="domain" description="HTH araC/xylS-type" evidence="4">
    <location>
        <begin position="204"/>
        <end position="305"/>
    </location>
</feature>
<dbReference type="InterPro" id="IPR037923">
    <property type="entry name" value="HTH-like"/>
</dbReference>